<name>A0A5C4MWL7_9RHOB</name>
<sequence>MASERIDPIRPTTDEARALARSLLYDARHGALGVIKPDTGSPMVSRVAVGWDGEAALVLVSTLAHHTRGLLADPASSLLVGEPGPKGDPLTHPRVTLMTSAERADKVAHRDSWLASHPKAALYYDFADFLMIRLVVRVAHLNGGFGKAFRLTPDDLRGPPSAA</sequence>
<dbReference type="Proteomes" id="UP000305887">
    <property type="component" value="Unassembled WGS sequence"/>
</dbReference>
<dbReference type="OrthoDB" id="9814594at2"/>
<dbReference type="RefSeq" id="WP_139077248.1">
    <property type="nucleotide sequence ID" value="NZ_VDFU01000014.1"/>
</dbReference>
<dbReference type="Gene3D" id="2.30.110.10">
    <property type="entry name" value="Electron Transport, Fmn-binding Protein, Chain A"/>
    <property type="match status" value="1"/>
</dbReference>
<comment type="caution">
    <text evidence="1">The sequence shown here is derived from an EMBL/GenBank/DDBJ whole genome shotgun (WGS) entry which is preliminary data.</text>
</comment>
<proteinExistence type="predicted"/>
<dbReference type="SUPFAM" id="SSF50475">
    <property type="entry name" value="FMN-binding split barrel"/>
    <property type="match status" value="1"/>
</dbReference>
<keyword evidence="2" id="KW-1185">Reference proteome</keyword>
<dbReference type="InterPro" id="IPR012349">
    <property type="entry name" value="Split_barrel_FMN-bd"/>
</dbReference>
<gene>
    <name evidence="1" type="ORF">FHG66_12490</name>
</gene>
<organism evidence="1 2">
    <name type="scientific">Rubellimicrobium rubrum</name>
    <dbReference type="NCBI Taxonomy" id="2585369"/>
    <lineage>
        <taxon>Bacteria</taxon>
        <taxon>Pseudomonadati</taxon>
        <taxon>Pseudomonadota</taxon>
        <taxon>Alphaproteobacteria</taxon>
        <taxon>Rhodobacterales</taxon>
        <taxon>Roseobacteraceae</taxon>
        <taxon>Rubellimicrobium</taxon>
    </lineage>
</organism>
<reference evidence="1 2" key="1">
    <citation type="submission" date="2019-06" db="EMBL/GenBank/DDBJ databases">
        <title>YIM 131921 draft genome.</title>
        <authorList>
            <person name="Jiang L."/>
        </authorList>
    </citation>
    <scope>NUCLEOTIDE SEQUENCE [LARGE SCALE GENOMIC DNA]</scope>
    <source>
        <strain evidence="1 2">YIM 131921</strain>
    </source>
</reference>
<accession>A0A5C4MWL7</accession>
<evidence type="ECO:0000313" key="1">
    <source>
        <dbReference type="EMBL" id="TNC48980.1"/>
    </source>
</evidence>
<dbReference type="EMBL" id="VDFU01000014">
    <property type="protein sequence ID" value="TNC48980.1"/>
    <property type="molecule type" value="Genomic_DNA"/>
</dbReference>
<evidence type="ECO:0000313" key="2">
    <source>
        <dbReference type="Proteomes" id="UP000305887"/>
    </source>
</evidence>
<dbReference type="AlphaFoldDB" id="A0A5C4MWL7"/>
<protein>
    <submittedName>
        <fullName evidence="1">Pyridoxamine 5-phosphate oxidase</fullName>
    </submittedName>
</protein>